<sequence>MLAWVFYCNSGLFDKGSHKKLENKHQHFDSISFHSTIFGLSFNYSLKQLNWVELWLTRSFIKRAVLHKDVESILRNLGRFEFVDNSRLLKICSQTLLYIW</sequence>
<name>I1CJG8_RHIO9</name>
<dbReference type="AlphaFoldDB" id="I1CJG8"/>
<dbReference type="Proteomes" id="UP000009138">
    <property type="component" value="Unassembled WGS sequence"/>
</dbReference>
<dbReference type="VEuPathDB" id="FungiDB:RO3G_13309"/>
<accession>I1CJG8</accession>
<dbReference type="GeneID" id="93620274"/>
<evidence type="ECO:0000313" key="1">
    <source>
        <dbReference type="EMBL" id="EIE88598.1"/>
    </source>
</evidence>
<protein>
    <submittedName>
        <fullName evidence="1">Uncharacterized protein</fullName>
    </submittedName>
</protein>
<reference evidence="1 2" key="1">
    <citation type="journal article" date="2009" name="PLoS Genet.">
        <title>Genomic analysis of the basal lineage fungus Rhizopus oryzae reveals a whole-genome duplication.</title>
        <authorList>
            <person name="Ma L.-J."/>
            <person name="Ibrahim A.S."/>
            <person name="Skory C."/>
            <person name="Grabherr M.G."/>
            <person name="Burger G."/>
            <person name="Butler M."/>
            <person name="Elias M."/>
            <person name="Idnurm A."/>
            <person name="Lang B.F."/>
            <person name="Sone T."/>
            <person name="Abe A."/>
            <person name="Calvo S.E."/>
            <person name="Corrochano L.M."/>
            <person name="Engels R."/>
            <person name="Fu J."/>
            <person name="Hansberg W."/>
            <person name="Kim J.-M."/>
            <person name="Kodira C.D."/>
            <person name="Koehrsen M.J."/>
            <person name="Liu B."/>
            <person name="Miranda-Saavedra D."/>
            <person name="O'Leary S."/>
            <person name="Ortiz-Castellanos L."/>
            <person name="Poulter R."/>
            <person name="Rodriguez-Romero J."/>
            <person name="Ruiz-Herrera J."/>
            <person name="Shen Y.-Q."/>
            <person name="Zeng Q."/>
            <person name="Galagan J."/>
            <person name="Birren B.W."/>
            <person name="Cuomo C.A."/>
            <person name="Wickes B.L."/>
        </authorList>
    </citation>
    <scope>NUCLEOTIDE SEQUENCE [LARGE SCALE GENOMIC DNA]</scope>
    <source>
        <strain evidence="2">RA 99-880 / ATCC MYA-4621 / FGSC 9543 / NRRL 43880</strain>
    </source>
</reference>
<dbReference type="EMBL" id="CH476743">
    <property type="protein sequence ID" value="EIE88598.1"/>
    <property type="molecule type" value="Genomic_DNA"/>
</dbReference>
<keyword evidence="2" id="KW-1185">Reference proteome</keyword>
<gene>
    <name evidence="1" type="ORF">RO3G_13309</name>
</gene>
<proteinExistence type="predicted"/>
<organism evidence="1 2">
    <name type="scientific">Rhizopus delemar (strain RA 99-880 / ATCC MYA-4621 / FGSC 9543 / NRRL 43880)</name>
    <name type="common">Mucormycosis agent</name>
    <name type="synonym">Rhizopus arrhizus var. delemar</name>
    <dbReference type="NCBI Taxonomy" id="246409"/>
    <lineage>
        <taxon>Eukaryota</taxon>
        <taxon>Fungi</taxon>
        <taxon>Fungi incertae sedis</taxon>
        <taxon>Mucoromycota</taxon>
        <taxon>Mucoromycotina</taxon>
        <taxon>Mucoromycetes</taxon>
        <taxon>Mucorales</taxon>
        <taxon>Mucorineae</taxon>
        <taxon>Rhizopodaceae</taxon>
        <taxon>Rhizopus</taxon>
    </lineage>
</organism>
<dbReference type="RefSeq" id="XP_067523994.1">
    <property type="nucleotide sequence ID" value="XM_067667893.1"/>
</dbReference>
<dbReference type="InParanoid" id="I1CJG8"/>
<evidence type="ECO:0000313" key="2">
    <source>
        <dbReference type="Proteomes" id="UP000009138"/>
    </source>
</evidence>